<dbReference type="RefSeq" id="YP_010115092.1">
    <property type="nucleotide sequence ID" value="NC_055921.1"/>
</dbReference>
<evidence type="ECO:0008006" key="3">
    <source>
        <dbReference type="Google" id="ProtNLM"/>
    </source>
</evidence>
<dbReference type="Proteomes" id="UP000662760">
    <property type="component" value="Segment"/>
</dbReference>
<evidence type="ECO:0000313" key="1">
    <source>
        <dbReference type="EMBL" id="QSJ04058.1"/>
    </source>
</evidence>
<protein>
    <recommendedName>
        <fullName evidence="3">16.5 kDa protein</fullName>
    </recommendedName>
</protein>
<dbReference type="EMBL" id="MW544066">
    <property type="protein sequence ID" value="QSJ04058.1"/>
    <property type="molecule type" value="Genomic_DNA"/>
</dbReference>
<proteinExistence type="predicted"/>
<accession>A0A898KAZ1</accession>
<reference evidence="1" key="1">
    <citation type="submission" date="2021-01" db="EMBL/GenBank/DDBJ databases">
        <authorList>
            <person name="Shang Y."/>
        </authorList>
    </citation>
    <scope>NUCLEOTIDE SEQUENCE</scope>
</reference>
<dbReference type="GeneID" id="65133696"/>
<sequence>MAYNLDFTGMNPNQDFSLFGSNAYNPMQSSVLSASPTTFGGVTSPATDGSLMSSFNSWLQGDTGRTLFGGTDPNTGFQSAGLVAPTLQGLGSLFSAWTGMQSLGLAQDQLQFQKDAYNTNLSNSIQSYNTQLEDRIRGRTSNYAGKEEDVQTYLANNRLGK</sequence>
<organism evidence="1 2">
    <name type="scientific">Salmonella phage vB_SalP_TR2</name>
    <dbReference type="NCBI Taxonomy" id="2812854"/>
    <lineage>
        <taxon>Viruses</taxon>
        <taxon>Duplodnaviria</taxon>
        <taxon>Heunggongvirae</taxon>
        <taxon>Uroviricota</taxon>
        <taxon>Caudoviricetes</taxon>
        <taxon>Schitoviridae</taxon>
        <taxon>Triduovirus</taxon>
        <taxon>Triduovirus Tr2</taxon>
    </lineage>
</organism>
<name>A0A898KAZ1_9CAUD</name>
<evidence type="ECO:0000313" key="2">
    <source>
        <dbReference type="Proteomes" id="UP000662760"/>
    </source>
</evidence>
<keyword evidence="2" id="KW-1185">Reference proteome</keyword>
<dbReference type="KEGG" id="vg:65133696"/>